<feature type="compositionally biased region" description="Polar residues" evidence="1">
    <location>
        <begin position="240"/>
        <end position="249"/>
    </location>
</feature>
<feature type="region of interest" description="Disordered" evidence="1">
    <location>
        <begin position="301"/>
        <end position="372"/>
    </location>
</feature>
<accession>A0ABD6EGK4</accession>
<protein>
    <submittedName>
        <fullName evidence="2">Uncharacterized protein</fullName>
    </submittedName>
</protein>
<gene>
    <name evidence="2" type="ORF">AB6A40_005827</name>
</gene>
<evidence type="ECO:0000256" key="1">
    <source>
        <dbReference type="SAM" id="MobiDB-lite"/>
    </source>
</evidence>
<keyword evidence="3" id="KW-1185">Reference proteome</keyword>
<feature type="compositionally biased region" description="Polar residues" evidence="1">
    <location>
        <begin position="330"/>
        <end position="361"/>
    </location>
</feature>
<name>A0ABD6EGK4_9BILA</name>
<dbReference type="InterPro" id="IPR038839">
    <property type="entry name" value="Attf-4-like"/>
</dbReference>
<proteinExistence type="predicted"/>
<dbReference type="Proteomes" id="UP001608902">
    <property type="component" value="Unassembled WGS sequence"/>
</dbReference>
<organism evidence="2 3">
    <name type="scientific">Gnathostoma spinigerum</name>
    <dbReference type="NCBI Taxonomy" id="75299"/>
    <lineage>
        <taxon>Eukaryota</taxon>
        <taxon>Metazoa</taxon>
        <taxon>Ecdysozoa</taxon>
        <taxon>Nematoda</taxon>
        <taxon>Chromadorea</taxon>
        <taxon>Rhabditida</taxon>
        <taxon>Spirurina</taxon>
        <taxon>Gnathostomatomorpha</taxon>
        <taxon>Gnathostomatoidea</taxon>
        <taxon>Gnathostomatidae</taxon>
        <taxon>Gnathostoma</taxon>
    </lineage>
</organism>
<dbReference type="EMBL" id="JBGFUD010003867">
    <property type="protein sequence ID" value="MFH4979118.1"/>
    <property type="molecule type" value="Genomic_DNA"/>
</dbReference>
<sequence length="537" mass="57543">MGEGTNGVVLNENYSMDNITQFILDQCGGSPTEDGASGAVIKRDSVSCHDEEKESVTSGCSTGKVQESQRKPNSVLDDEVAELRQNVIYISHQVTLLMKALHVPACRCETCQSIYQKRANLISQLKNVAEKRDALGQSETAANSAEGEIHGNSCSSIARQQHQESSSVTATNFPQVTGAAAPHVPSISDCEALLSQIFTHSGINPANVAPFPVQNWLGALGLNQVASSSSQSSTATATVNGNAYPSAPNSCGRKSKYCSEKEKKAVAEYANIHGATAAARKFHIPTPVAAYYHRKEYKYPKSPGRSSQLMSSAAIDSPTAASGEDGESSCFGSTVQRQASGNSSTSANQSYKINPAHSSGSPGFLRGRGRGRPKLIGDELDAELVDYMVQVKQAEPRGHLTASHALSIARDFILEKAPGLLEEHGGSVKLKLTWAMKLVSRISERQKEIELGLPVGTISNMSKTIPSSNVPGGNAMADMVAQNAFTQHIQKQPFGSLAEDEISAYKSGIGNDNDDMRDSWTVQKMEYIENVEDEDQR</sequence>
<feature type="region of interest" description="Disordered" evidence="1">
    <location>
        <begin position="235"/>
        <end position="254"/>
    </location>
</feature>
<evidence type="ECO:0000313" key="2">
    <source>
        <dbReference type="EMBL" id="MFH4979118.1"/>
    </source>
</evidence>
<reference evidence="2 3" key="1">
    <citation type="submission" date="2024-08" db="EMBL/GenBank/DDBJ databases">
        <title>Gnathostoma spinigerum genome.</title>
        <authorList>
            <person name="Gonzalez-Bertolin B."/>
            <person name="Monzon S."/>
            <person name="Zaballos A."/>
            <person name="Jimenez P."/>
            <person name="Dekumyoy P."/>
            <person name="Varona S."/>
            <person name="Cuesta I."/>
            <person name="Sumanam S."/>
            <person name="Adisakwattana P."/>
            <person name="Gasser R.B."/>
            <person name="Hernandez-Gonzalez A."/>
            <person name="Young N.D."/>
            <person name="Perteguer M.J."/>
        </authorList>
    </citation>
    <scope>NUCLEOTIDE SEQUENCE [LARGE SCALE GENOMIC DNA]</scope>
    <source>
        <strain evidence="2">AL3</strain>
        <tissue evidence="2">Liver</tissue>
    </source>
</reference>
<dbReference type="AlphaFoldDB" id="A0ABD6EGK4"/>
<comment type="caution">
    <text evidence="2">The sequence shown here is derived from an EMBL/GenBank/DDBJ whole genome shotgun (WGS) entry which is preliminary data.</text>
</comment>
<dbReference type="PANTHER" id="PTHR36522:SF1">
    <property type="entry name" value="AT HOOK-CONTAINING PROTEIN ATTF-4"/>
    <property type="match status" value="1"/>
</dbReference>
<evidence type="ECO:0000313" key="3">
    <source>
        <dbReference type="Proteomes" id="UP001608902"/>
    </source>
</evidence>
<dbReference type="PANTHER" id="PTHR36522">
    <property type="entry name" value="AT HOOK-CONTAINING PROTEIN ATTF-4"/>
    <property type="match status" value="1"/>
</dbReference>